<accession>A0ABX7P2C4</accession>
<dbReference type="Proteomes" id="UP000662747">
    <property type="component" value="Chromosome"/>
</dbReference>
<dbReference type="Pfam" id="PF11219">
    <property type="entry name" value="DUF3014"/>
    <property type="match status" value="1"/>
</dbReference>
<name>A0ABX7P2C4_9BACT</name>
<keyword evidence="1" id="KW-1133">Transmembrane helix</keyword>
<keyword evidence="1" id="KW-0812">Transmembrane</keyword>
<evidence type="ECO:0000313" key="3">
    <source>
        <dbReference type="Proteomes" id="UP000662747"/>
    </source>
</evidence>
<evidence type="ECO:0000256" key="1">
    <source>
        <dbReference type="SAM" id="Phobius"/>
    </source>
</evidence>
<organism evidence="2 3">
    <name type="scientific">Pyxidicoccus parkwayensis</name>
    <dbReference type="NCBI Taxonomy" id="2813578"/>
    <lineage>
        <taxon>Bacteria</taxon>
        <taxon>Pseudomonadati</taxon>
        <taxon>Myxococcota</taxon>
        <taxon>Myxococcia</taxon>
        <taxon>Myxococcales</taxon>
        <taxon>Cystobacterineae</taxon>
        <taxon>Myxococcaceae</taxon>
        <taxon>Pyxidicoccus</taxon>
    </lineage>
</organism>
<keyword evidence="1" id="KW-0472">Membrane</keyword>
<gene>
    <name evidence="2" type="ORF">JY651_06775</name>
</gene>
<sequence length="270" mass="28589">MNAPENSPPPPSLPPSRSSRVPLATASLAVLALVGGIAVYLFRAPEPPLMPVPVAETPAPVAAAPTPPTVSLSGTDSRVRDLLRGLSSDADFLRWLSAEDLVRRFTAATNLVAEGQSPRAPLSFMAPAGEFRAVKRGGRTVMAPESQARYDVAARALASVDVKGVQRVYQELKPLLDAAHSEIAPPGRSLEQALAQAIGRLTRVEVPRGPLELTPKGALYAYADPRLEALGDAEKHLLRMGPDNMRKVQAKLTELAAALGLPSSEQARLP</sequence>
<proteinExistence type="predicted"/>
<dbReference type="InterPro" id="IPR021382">
    <property type="entry name" value="DUF3014"/>
</dbReference>
<dbReference type="RefSeq" id="WP_206726207.1">
    <property type="nucleotide sequence ID" value="NZ_CP071090.1"/>
</dbReference>
<feature type="transmembrane region" description="Helical" evidence="1">
    <location>
        <begin position="20"/>
        <end position="42"/>
    </location>
</feature>
<reference evidence="2 3" key="1">
    <citation type="submission" date="2021-02" db="EMBL/GenBank/DDBJ databases">
        <title>De Novo genome assembly of isolated myxobacteria.</title>
        <authorList>
            <person name="Stevens D.C."/>
        </authorList>
    </citation>
    <scope>NUCLEOTIDE SEQUENCE [LARGE SCALE GENOMIC DNA]</scope>
    <source>
        <strain evidence="3">SCPEA02</strain>
    </source>
</reference>
<dbReference type="EMBL" id="CP071090">
    <property type="protein sequence ID" value="QSQ24646.1"/>
    <property type="molecule type" value="Genomic_DNA"/>
</dbReference>
<keyword evidence="3" id="KW-1185">Reference proteome</keyword>
<evidence type="ECO:0000313" key="2">
    <source>
        <dbReference type="EMBL" id="QSQ24646.1"/>
    </source>
</evidence>
<protein>
    <submittedName>
        <fullName evidence="2">DUF3014 domain-containing protein</fullName>
    </submittedName>
</protein>